<dbReference type="PROSITE" id="PS51257">
    <property type="entry name" value="PROKAR_LIPOPROTEIN"/>
    <property type="match status" value="1"/>
</dbReference>
<evidence type="ECO:0000256" key="1">
    <source>
        <dbReference type="SAM" id="Coils"/>
    </source>
</evidence>
<feature type="coiled-coil region" evidence="1">
    <location>
        <begin position="413"/>
        <end position="440"/>
    </location>
</feature>
<dbReference type="SMART" id="SM00028">
    <property type="entry name" value="TPR"/>
    <property type="match status" value="4"/>
</dbReference>
<dbReference type="InterPro" id="IPR019734">
    <property type="entry name" value="TPR_rpt"/>
</dbReference>
<dbReference type="Proteomes" id="UP000317557">
    <property type="component" value="Unassembled WGS sequence"/>
</dbReference>
<evidence type="ECO:0000313" key="2">
    <source>
        <dbReference type="EMBL" id="SMO91112.1"/>
    </source>
</evidence>
<feature type="coiled-coil region" evidence="1">
    <location>
        <begin position="147"/>
        <end position="203"/>
    </location>
</feature>
<dbReference type="SMART" id="SM00671">
    <property type="entry name" value="SEL1"/>
    <property type="match status" value="3"/>
</dbReference>
<proteinExistence type="predicted"/>
<dbReference type="AlphaFoldDB" id="A0A521F4K9"/>
<keyword evidence="1" id="KW-0175">Coiled coil</keyword>
<evidence type="ECO:0000313" key="3">
    <source>
        <dbReference type="Proteomes" id="UP000317557"/>
    </source>
</evidence>
<reference evidence="2 3" key="1">
    <citation type="submission" date="2017-05" db="EMBL/GenBank/DDBJ databases">
        <authorList>
            <person name="Varghese N."/>
            <person name="Submissions S."/>
        </authorList>
    </citation>
    <scope>NUCLEOTIDE SEQUENCE [LARGE SCALE GENOMIC DNA]</scope>
    <source>
        <strain evidence="2 3">DSM 21985</strain>
    </source>
</reference>
<protein>
    <submittedName>
        <fullName evidence="2">Uncharacterized protein</fullName>
    </submittedName>
</protein>
<name>A0A521F4K9_9BACT</name>
<keyword evidence="3" id="KW-1185">Reference proteome</keyword>
<dbReference type="OrthoDB" id="1522549at2"/>
<accession>A0A521F4K9</accession>
<sequence length="939" mass="108122">MRNFVILISLAILLTGCGSALKSNWRNFNAYYNTFYNATQSYESGLEKNLNQSRDYNPLQPIRIHQEPVNAGAQEFDKAITKGADILRKYNDTKWVDDALLLIGKSYYYRQEYFSADQKFKELYVTTENPEMKQISVFWQGRVLLEMELYNEGIAFLSEQISLLEEDEDGWNERHKAQVQAVLAQHHVELENWQTAADQLSEALPDLPKKEYKERGYFLLGQIYEQLDDTDAAFAAYDKVSDHYVEYRVQYLALRKTAEVARRLGRLDVAYSIFDNMVRDDKNLEYKAELDFELARTEQDRGNIERSERLYNSVLRNQQNKASAEIRAQAYYGLAEMYRYQYDDFKKAAAYYDSAAQQNVAPERLPEDFKAGELSESFGEYARLRSQVALQDSLLRLGQMSEAEFDSAMAELRKKKIAEIERQRREQRNLQNQIVNTNNRQQRGQNTGSLNNGFLNSDNPSLQQNEKAQFLAIWGDRPLADNWRVASMISNTAGNADENLSEAEGQQQTQDQVRVNIDISNIPFKPAEQDSVRKLIASYQYELGNLFFLSLNMPDSASYYFNEALENPATQNVNMVSLYALSELYAMQENQNQAVRYAQLLVDDYPSSNYARRVSEKYNFERETEEEASGIDTVQVFNLIQQNDTLSTLEKAGRLVQFADSFKTHRLAPLAQFQAIQDYMEAGKQDSLYKSQFTNWVRVNETWEERKRLLAEEKDSARVRLNDTTLTQEQRAPFQAVIDSTLEEPDFAEYFPYKGADWDSARAAIDTFLVHFDTSRLKPRVTVLKQELAKPSDQKETERPREEEVPVVETAPGEYRRCEELDISLAVRGGMEQFLAEVTNTVDAGVNEISYRFRINQRGIVEDYSLLSAQRQDSLIQSDSSAADSMAASSLAVNSDSLNAEWRTAFEETIENNLLFEPVLYRGQAIKAECVVTFPLKDE</sequence>
<organism evidence="2 3">
    <name type="scientific">Gracilimonas mengyeensis</name>
    <dbReference type="NCBI Taxonomy" id="1302730"/>
    <lineage>
        <taxon>Bacteria</taxon>
        <taxon>Pseudomonadati</taxon>
        <taxon>Balneolota</taxon>
        <taxon>Balneolia</taxon>
        <taxon>Balneolales</taxon>
        <taxon>Balneolaceae</taxon>
        <taxon>Gracilimonas</taxon>
    </lineage>
</organism>
<dbReference type="RefSeq" id="WP_142455603.1">
    <property type="nucleotide sequence ID" value="NZ_FXTP01000015.1"/>
</dbReference>
<gene>
    <name evidence="2" type="ORF">SAMN06265219_11536</name>
</gene>
<dbReference type="Pfam" id="PF13174">
    <property type="entry name" value="TPR_6"/>
    <property type="match status" value="2"/>
</dbReference>
<dbReference type="Gene3D" id="1.25.40.10">
    <property type="entry name" value="Tetratricopeptide repeat domain"/>
    <property type="match status" value="4"/>
</dbReference>
<dbReference type="EMBL" id="FXTP01000015">
    <property type="protein sequence ID" value="SMO91112.1"/>
    <property type="molecule type" value="Genomic_DNA"/>
</dbReference>
<dbReference type="InterPro" id="IPR006597">
    <property type="entry name" value="Sel1-like"/>
</dbReference>
<dbReference type="SUPFAM" id="SSF48452">
    <property type="entry name" value="TPR-like"/>
    <property type="match status" value="2"/>
</dbReference>
<dbReference type="InterPro" id="IPR011990">
    <property type="entry name" value="TPR-like_helical_dom_sf"/>
</dbReference>